<organism evidence="5 6">
    <name type="scientific">Piromyces finnis</name>
    <dbReference type="NCBI Taxonomy" id="1754191"/>
    <lineage>
        <taxon>Eukaryota</taxon>
        <taxon>Fungi</taxon>
        <taxon>Fungi incertae sedis</taxon>
        <taxon>Chytridiomycota</taxon>
        <taxon>Chytridiomycota incertae sedis</taxon>
        <taxon>Neocallimastigomycetes</taxon>
        <taxon>Neocallimastigales</taxon>
        <taxon>Neocallimastigaceae</taxon>
        <taxon>Piromyces</taxon>
    </lineage>
</organism>
<dbReference type="PROSITE" id="PS51763">
    <property type="entry name" value="CBM10"/>
    <property type="match status" value="1"/>
</dbReference>
<evidence type="ECO:0000259" key="4">
    <source>
        <dbReference type="PROSITE" id="PS51763"/>
    </source>
</evidence>
<dbReference type="Proteomes" id="UP000193719">
    <property type="component" value="Unassembled WGS sequence"/>
</dbReference>
<dbReference type="InterPro" id="IPR009034">
    <property type="entry name" value="Dockerin_dom_fun_sf"/>
</dbReference>
<sequence>MLRIMNLAERIASYTVYNDTMLTFNTNTAHKKFKDFYYKPKQSKEMPMLSDIQGKIVIFSRESYLWNTSKAAIVFSIPDMGSCKEYSRGNGANDGVVCYPTLTKDANSINNYRIQDNYNLEKDDKWDMSFDCRSDEDIKNNINRQYFAFNDSIKNRFNSTNDEILTMNFLNIAKTNDWYDIPDTIKNKASTDVIRKVYLSNSFRSSNSRLKLLETSNNILETSDYYRELNVYFDSNYYIYKTLIQNNTKSNNEKNICIQKCVENSRNEWRFKQNENYFNIISVFDNNCLLFKNNKLSIEKCDITNKYEDYIFINKTICSRVNEKYCLKDFKIMSVPLEHKEYQNLECQTNIVELGYKCCSSFIKIDHTDKIGTWGYENGELCGIPFDTLDIQEDIKNNDIETMLKRNNL</sequence>
<dbReference type="InterPro" id="IPR002883">
    <property type="entry name" value="CBM10/Dockerin_dom"/>
</dbReference>
<dbReference type="OrthoDB" id="2177628at2759"/>
<reference evidence="5 6" key="2">
    <citation type="submission" date="2016-08" db="EMBL/GenBank/DDBJ databases">
        <title>Pervasive Adenine N6-methylation of Active Genes in Fungi.</title>
        <authorList>
            <consortium name="DOE Joint Genome Institute"/>
            <person name="Mondo S.J."/>
            <person name="Dannebaum R.O."/>
            <person name="Kuo R.C."/>
            <person name="Labutti K."/>
            <person name="Haridas S."/>
            <person name="Kuo A."/>
            <person name="Salamov A."/>
            <person name="Ahrendt S.R."/>
            <person name="Lipzen A."/>
            <person name="Sullivan W."/>
            <person name="Andreopoulos W.B."/>
            <person name="Clum A."/>
            <person name="Lindquist E."/>
            <person name="Daum C."/>
            <person name="Ramamoorthy G.K."/>
            <person name="Gryganskyi A."/>
            <person name="Culley D."/>
            <person name="Magnuson J.K."/>
            <person name="James T.Y."/>
            <person name="O'Malley M.A."/>
            <person name="Stajich J.E."/>
            <person name="Spatafora J.W."/>
            <person name="Visel A."/>
            <person name="Grigoriev I.V."/>
        </authorList>
    </citation>
    <scope>NUCLEOTIDE SEQUENCE [LARGE SCALE GENOMIC DNA]</scope>
    <source>
        <strain evidence="6">finn</strain>
    </source>
</reference>
<protein>
    <recommendedName>
        <fullName evidence="4">CBM10 domain-containing protein</fullName>
    </recommendedName>
</protein>
<evidence type="ECO:0000313" key="6">
    <source>
        <dbReference type="Proteomes" id="UP000193719"/>
    </source>
</evidence>
<keyword evidence="2" id="KW-0677">Repeat</keyword>
<dbReference type="Gene3D" id="3.90.1220.10">
    <property type="entry name" value="Cellulose docking domain, dockering"/>
    <property type="match status" value="1"/>
</dbReference>
<evidence type="ECO:0000256" key="2">
    <source>
        <dbReference type="ARBA" id="ARBA00022737"/>
    </source>
</evidence>
<keyword evidence="6" id="KW-1185">Reference proteome</keyword>
<dbReference type="Gene3D" id="3.20.20.190">
    <property type="entry name" value="Phosphatidylinositol (PI) phosphodiesterase"/>
    <property type="match status" value="1"/>
</dbReference>
<dbReference type="SUPFAM" id="SSF64571">
    <property type="entry name" value="Cellulose docking domain, dockering"/>
    <property type="match status" value="1"/>
</dbReference>
<accession>A0A1Y1UJD4</accession>
<dbReference type="GO" id="GO:0006629">
    <property type="term" value="P:lipid metabolic process"/>
    <property type="evidence" value="ECO:0007669"/>
    <property type="project" value="InterPro"/>
</dbReference>
<feature type="domain" description="CBM10" evidence="4">
    <location>
        <begin position="346"/>
        <end position="385"/>
    </location>
</feature>
<evidence type="ECO:0000256" key="1">
    <source>
        <dbReference type="ARBA" id="ARBA00022729"/>
    </source>
</evidence>
<proteinExistence type="predicted"/>
<gene>
    <name evidence="5" type="ORF">BCR36DRAFT_417075</name>
</gene>
<keyword evidence="1" id="KW-0732">Signal</keyword>
<reference evidence="5 6" key="1">
    <citation type="submission" date="2016-08" db="EMBL/GenBank/DDBJ databases">
        <title>Genomes of anaerobic fungi encode conserved fungal cellulosomes for biomass hydrolysis.</title>
        <authorList>
            <consortium name="DOE Joint Genome Institute"/>
            <person name="Haitjema C.H."/>
            <person name="Gilmore S.P."/>
            <person name="Henske J.K."/>
            <person name="Solomon K.V."/>
            <person name="De Groot R."/>
            <person name="Kuo A."/>
            <person name="Mondo S.J."/>
            <person name="Salamov A.A."/>
            <person name="Labutti K."/>
            <person name="Zhao Z."/>
            <person name="Chiniquy J."/>
            <person name="Barry K."/>
            <person name="Brewer H.M."/>
            <person name="Purvine S.O."/>
            <person name="Wright A.T."/>
            <person name="Boxma B."/>
            <person name="Van Alen T."/>
            <person name="Hackstein J.H."/>
            <person name="Baker S.E."/>
            <person name="Grigoriev I.V."/>
            <person name="O'Malley M.A."/>
        </authorList>
    </citation>
    <scope>NUCLEOTIDE SEQUENCE [LARGE SCALE GENOMIC DNA]</scope>
    <source>
        <strain evidence="6">finn</strain>
    </source>
</reference>
<comment type="caution">
    <text evidence="5">The sequence shown here is derived from an EMBL/GenBank/DDBJ whole genome shotgun (WGS) entry which is preliminary data.</text>
</comment>
<evidence type="ECO:0000313" key="5">
    <source>
        <dbReference type="EMBL" id="ORX38092.1"/>
    </source>
</evidence>
<dbReference type="InterPro" id="IPR017946">
    <property type="entry name" value="PLC-like_Pdiesterase_TIM-brl"/>
</dbReference>
<dbReference type="GO" id="GO:0008081">
    <property type="term" value="F:phosphoric diester hydrolase activity"/>
    <property type="evidence" value="ECO:0007669"/>
    <property type="project" value="InterPro"/>
</dbReference>
<dbReference type="Pfam" id="PF02013">
    <property type="entry name" value="CBM_10"/>
    <property type="match status" value="1"/>
</dbReference>
<dbReference type="EMBL" id="MCFH01000132">
    <property type="protein sequence ID" value="ORX38092.1"/>
    <property type="molecule type" value="Genomic_DNA"/>
</dbReference>
<dbReference type="AlphaFoldDB" id="A0A1Y1UJD4"/>
<evidence type="ECO:0000256" key="3">
    <source>
        <dbReference type="ARBA" id="ARBA00022801"/>
    </source>
</evidence>
<name>A0A1Y1UJD4_9FUNG</name>
<keyword evidence="3" id="KW-0378">Hydrolase</keyword>